<name>A0A8J6J6K0_9FIRM</name>
<reference evidence="3" key="1">
    <citation type="submission" date="2020-08" db="EMBL/GenBank/DDBJ databases">
        <title>Genome public.</title>
        <authorList>
            <person name="Liu C."/>
            <person name="Sun Q."/>
        </authorList>
    </citation>
    <scope>NUCLEOTIDE SEQUENCE</scope>
    <source>
        <strain evidence="3">NSJ-23</strain>
    </source>
</reference>
<feature type="transmembrane region" description="Helical" evidence="2">
    <location>
        <begin position="17"/>
        <end position="41"/>
    </location>
</feature>
<evidence type="ECO:0000313" key="4">
    <source>
        <dbReference type="Proteomes" id="UP000628736"/>
    </source>
</evidence>
<dbReference type="Proteomes" id="UP000628736">
    <property type="component" value="Unassembled WGS sequence"/>
</dbReference>
<dbReference type="PANTHER" id="PTHR35788">
    <property type="entry name" value="EXPORTED PROTEIN-RELATED"/>
    <property type="match status" value="1"/>
</dbReference>
<comment type="caution">
    <text evidence="3">The sequence shown here is derived from an EMBL/GenBank/DDBJ whole genome shotgun (WGS) entry which is preliminary data.</text>
</comment>
<dbReference type="InterPro" id="IPR007391">
    <property type="entry name" value="Vancomycin_resist_VanW"/>
</dbReference>
<keyword evidence="2" id="KW-1133">Transmembrane helix</keyword>
<proteinExistence type="predicted"/>
<keyword evidence="4" id="KW-1185">Reference proteome</keyword>
<sequence length="650" mass="70553">MEGERVMKAPENGKKKTWLIVTGVVLGALLMAYLGLCAWVGTMDRIFPNTTIAGLDVSGMTVEQARKALDQAMAEHGDEIAGTITYGEWRGTITASQMNYDWSASAQAAYTDGRDHFLTQGGQYAARLLGKQWSVETRSMETTELERLLDQMEQDLAGDVTRAAWRLEGDRLVMTKGRTGVSLDRESAREGAFSALEEAMEQKLGGGQEGNAEVERQLYPEEIPPQEPDFDEIYTQFHTEPVSAQMDPDTFQITDHVVGVDFDVDALKAAYEGAAEGETFSIPVTLTQPKETKASLEEKLFQDLLGEGTTRVTGSANRKFNVKLSAEACNNVILLPGQEFSYNNTTGSRTPEKGYKNAPTYQAGKSVDDIGGGICQTSSTIYYAVLHTPLEVVERHDHQFNTGYVDLGMDATVYFGSLDFRFKNNTEYPVKIVTSSYDSNGSRYLNVKIYGTNPDGIYAIPKSSVFDKVAPTTKYEPDPSVPKGTLVLDKEQYAYTGWSAHTYRYIYDKDGNLLEKQDMGSSKYSMRPNLYHYNPADGDPSTWPDGKPPQPGTDPGTEVPVDPSTETGGTAGPGTEGGAVPGTGEGEAGTDQPAQDQPASEQTDAGESDQTQTEGVSGGERPSDQSGQEQEEPSGQGEEASSGQNTEAAT</sequence>
<gene>
    <name evidence="3" type="ORF">H8S11_00705</name>
</gene>
<feature type="compositionally biased region" description="Low complexity" evidence="1">
    <location>
        <begin position="624"/>
        <end position="644"/>
    </location>
</feature>
<feature type="compositionally biased region" description="Gly residues" evidence="1">
    <location>
        <begin position="569"/>
        <end position="587"/>
    </location>
</feature>
<dbReference type="EMBL" id="JACOPO010000001">
    <property type="protein sequence ID" value="MBC5721347.1"/>
    <property type="molecule type" value="Genomic_DNA"/>
</dbReference>
<accession>A0A8J6J6K0</accession>
<dbReference type="RefSeq" id="WP_186851853.1">
    <property type="nucleotide sequence ID" value="NZ_JACOPO010000001.1"/>
</dbReference>
<keyword evidence="2" id="KW-0472">Membrane</keyword>
<dbReference type="Pfam" id="PF04294">
    <property type="entry name" value="VanW"/>
    <property type="match status" value="1"/>
</dbReference>
<dbReference type="AlphaFoldDB" id="A0A8J6J6K0"/>
<evidence type="ECO:0000313" key="3">
    <source>
        <dbReference type="EMBL" id="MBC5721347.1"/>
    </source>
</evidence>
<feature type="compositionally biased region" description="Polar residues" evidence="1">
    <location>
        <begin position="592"/>
        <end position="615"/>
    </location>
</feature>
<keyword evidence="2" id="KW-0812">Transmembrane</keyword>
<feature type="region of interest" description="Disordered" evidence="1">
    <location>
        <begin position="530"/>
        <end position="650"/>
    </location>
</feature>
<dbReference type="InterPro" id="IPR052913">
    <property type="entry name" value="Glycopeptide_resist_protein"/>
</dbReference>
<protein>
    <submittedName>
        <fullName evidence="3">VanW family protein</fullName>
    </submittedName>
</protein>
<evidence type="ECO:0000256" key="1">
    <source>
        <dbReference type="SAM" id="MobiDB-lite"/>
    </source>
</evidence>
<dbReference type="PANTHER" id="PTHR35788:SF1">
    <property type="entry name" value="EXPORTED PROTEIN"/>
    <property type="match status" value="1"/>
</dbReference>
<organism evidence="3 4">
    <name type="scientific">Flintibacter hominis</name>
    <dbReference type="NCBI Taxonomy" id="2763048"/>
    <lineage>
        <taxon>Bacteria</taxon>
        <taxon>Bacillati</taxon>
        <taxon>Bacillota</taxon>
        <taxon>Clostridia</taxon>
        <taxon>Eubacteriales</taxon>
        <taxon>Flintibacter</taxon>
    </lineage>
</organism>
<evidence type="ECO:0000256" key="2">
    <source>
        <dbReference type="SAM" id="Phobius"/>
    </source>
</evidence>